<dbReference type="Proteomes" id="UP000440732">
    <property type="component" value="Unassembled WGS sequence"/>
</dbReference>
<evidence type="ECO:0000313" key="2">
    <source>
        <dbReference type="EMBL" id="KAE8921865.1"/>
    </source>
</evidence>
<feature type="signal peptide" evidence="1">
    <location>
        <begin position="1"/>
        <end position="26"/>
    </location>
</feature>
<comment type="caution">
    <text evidence="3">The sequence shown here is derived from an EMBL/GenBank/DDBJ whole genome shotgun (WGS) entry which is preliminary data.</text>
</comment>
<proteinExistence type="predicted"/>
<sequence length="59" mass="6242">MLLPFTAPLVTLASVSIASCPSPASSGTSFRNDEQRTSTATYLEADTHCRYCINASEAS</sequence>
<name>A0A6A3QKA4_9STRA</name>
<evidence type="ECO:0008006" key="6">
    <source>
        <dbReference type="Google" id="ProtNLM"/>
    </source>
</evidence>
<feature type="chain" id="PRO_5036380437" description="RxLR effector protein" evidence="1">
    <location>
        <begin position="27"/>
        <end position="59"/>
    </location>
</feature>
<evidence type="ECO:0000313" key="3">
    <source>
        <dbReference type="EMBL" id="KAE9078040.1"/>
    </source>
</evidence>
<protein>
    <recommendedName>
        <fullName evidence="6">RxLR effector protein</fullName>
    </recommendedName>
</protein>
<dbReference type="AlphaFoldDB" id="A0A6A3QKA4"/>
<evidence type="ECO:0000256" key="1">
    <source>
        <dbReference type="SAM" id="SignalP"/>
    </source>
</evidence>
<evidence type="ECO:0000313" key="5">
    <source>
        <dbReference type="Proteomes" id="UP000440732"/>
    </source>
</evidence>
<dbReference type="EMBL" id="QXGF01003312">
    <property type="protein sequence ID" value="KAE8921865.1"/>
    <property type="molecule type" value="Genomic_DNA"/>
</dbReference>
<gene>
    <name evidence="3" type="ORF">PF006_g27796</name>
    <name evidence="2" type="ORF">PF009_g27863</name>
</gene>
<accession>A0A6A3QKA4</accession>
<keyword evidence="1" id="KW-0732">Signal</keyword>
<organism evidence="3 5">
    <name type="scientific">Phytophthora fragariae</name>
    <dbReference type="NCBI Taxonomy" id="53985"/>
    <lineage>
        <taxon>Eukaryota</taxon>
        <taxon>Sar</taxon>
        <taxon>Stramenopiles</taxon>
        <taxon>Oomycota</taxon>
        <taxon>Peronosporomycetes</taxon>
        <taxon>Peronosporales</taxon>
        <taxon>Peronosporaceae</taxon>
        <taxon>Phytophthora</taxon>
    </lineage>
</organism>
<dbReference type="EMBL" id="QXGA01003912">
    <property type="protein sequence ID" value="KAE9078040.1"/>
    <property type="molecule type" value="Genomic_DNA"/>
</dbReference>
<reference evidence="4 5" key="1">
    <citation type="submission" date="2018-08" db="EMBL/GenBank/DDBJ databases">
        <title>Genomic investigation of the strawberry pathogen Phytophthora fragariae indicates pathogenicity is determined by transcriptional variation in three key races.</title>
        <authorList>
            <person name="Adams T.M."/>
            <person name="Armitage A.D."/>
            <person name="Sobczyk M.K."/>
            <person name="Bates H.J."/>
            <person name="Dunwell J.M."/>
            <person name="Nellist C.F."/>
            <person name="Harrison R.J."/>
        </authorList>
    </citation>
    <scope>NUCLEOTIDE SEQUENCE [LARGE SCALE GENOMIC DNA]</scope>
    <source>
        <strain evidence="3 5">NOV-5</strain>
        <strain evidence="2 4">NOV-9</strain>
    </source>
</reference>
<dbReference type="Proteomes" id="UP000429523">
    <property type="component" value="Unassembled WGS sequence"/>
</dbReference>
<evidence type="ECO:0000313" key="4">
    <source>
        <dbReference type="Proteomes" id="UP000429523"/>
    </source>
</evidence>